<dbReference type="OrthoDB" id="3634697at2"/>
<evidence type="ECO:0000313" key="1">
    <source>
        <dbReference type="EMBL" id="EHN09723.1"/>
    </source>
</evidence>
<accession>H0E9B3</accession>
<name>H0E9B3_9ACTN</name>
<dbReference type="Gene3D" id="1.10.357.10">
    <property type="entry name" value="Tetracycline Repressor, domain 2"/>
    <property type="match status" value="1"/>
</dbReference>
<dbReference type="RefSeq" id="WP_007577525.1">
    <property type="nucleotide sequence ID" value="NZ_AGUD01000256.1"/>
</dbReference>
<sequence>MNGTENTPGLEAFATRAAAARRAHAALEKAGGLISLTEIAERWGVGKQTVRNHYERREGFPEPVATHGRTDLWLTAEIEHWRATPRRRGRPPKSPAT</sequence>
<reference evidence="1 2" key="1">
    <citation type="journal article" date="2013" name="Biodegradation">
        <title>Quantitative proteomic analysis of ibuprofen-degrading Patulibacter sp. strain I11.</title>
        <authorList>
            <person name="Almeida B."/>
            <person name="Kjeldal H."/>
            <person name="Lolas I."/>
            <person name="Knudsen A.D."/>
            <person name="Carvalho G."/>
            <person name="Nielsen K.L."/>
            <person name="Barreto Crespo M.T."/>
            <person name="Stensballe A."/>
            <person name="Nielsen J.L."/>
        </authorList>
    </citation>
    <scope>NUCLEOTIDE SEQUENCE [LARGE SCALE GENOMIC DNA]</scope>
    <source>
        <strain evidence="1 2">I11</strain>
    </source>
</reference>
<evidence type="ECO:0000313" key="2">
    <source>
        <dbReference type="Proteomes" id="UP000005143"/>
    </source>
</evidence>
<dbReference type="AlphaFoldDB" id="H0E9B3"/>
<dbReference type="Proteomes" id="UP000005143">
    <property type="component" value="Unassembled WGS sequence"/>
</dbReference>
<proteinExistence type="predicted"/>
<dbReference type="SUPFAM" id="SSF46955">
    <property type="entry name" value="Putative DNA-binding domain"/>
    <property type="match status" value="1"/>
</dbReference>
<keyword evidence="2" id="KW-1185">Reference proteome</keyword>
<organism evidence="1 2">
    <name type="scientific">Patulibacter medicamentivorans</name>
    <dbReference type="NCBI Taxonomy" id="1097667"/>
    <lineage>
        <taxon>Bacteria</taxon>
        <taxon>Bacillati</taxon>
        <taxon>Actinomycetota</taxon>
        <taxon>Thermoleophilia</taxon>
        <taxon>Solirubrobacterales</taxon>
        <taxon>Patulibacteraceae</taxon>
        <taxon>Patulibacter</taxon>
    </lineage>
</organism>
<protein>
    <submittedName>
        <fullName evidence="1">Uncharacterized protein</fullName>
    </submittedName>
</protein>
<dbReference type="EMBL" id="AGUD01000256">
    <property type="protein sequence ID" value="EHN09723.1"/>
    <property type="molecule type" value="Genomic_DNA"/>
</dbReference>
<dbReference type="InterPro" id="IPR009061">
    <property type="entry name" value="DNA-bd_dom_put_sf"/>
</dbReference>
<comment type="caution">
    <text evidence="1">The sequence shown here is derived from an EMBL/GenBank/DDBJ whole genome shotgun (WGS) entry which is preliminary data.</text>
</comment>
<gene>
    <name evidence="1" type="ORF">PAI11_34300</name>
</gene>